<proteinExistence type="inferred from homology"/>
<dbReference type="STRING" id="75913.A0A0K0FM64"/>
<dbReference type="Gene3D" id="3.30.50.10">
    <property type="entry name" value="Erythroid Transcription Factor GATA-1, subunit A"/>
    <property type="match status" value="1"/>
</dbReference>
<protein>
    <submittedName>
        <fullName evidence="12">Nuclear receptor domain-containing protein</fullName>
    </submittedName>
</protein>
<dbReference type="SMART" id="SM00399">
    <property type="entry name" value="ZnF_C4"/>
    <property type="match status" value="1"/>
</dbReference>
<accession>A0A0K0FM64</accession>
<evidence type="ECO:0000259" key="10">
    <source>
        <dbReference type="PROSITE" id="PS51030"/>
    </source>
</evidence>
<keyword evidence="2" id="KW-0479">Metal-binding</keyword>
<evidence type="ECO:0000256" key="7">
    <source>
        <dbReference type="ARBA" id="ARBA00023163"/>
    </source>
</evidence>
<dbReference type="AlphaFoldDB" id="A0A0K0FM64"/>
<sequence length="290" mass="34976">MSSLETKSKFPYLQKHLLEYEKELKFNYDFVMFVKIQQGFIIMMFLVVIDGNNNQQYLFLKFNFCKTFCRRCILSEKEYKCRFERCCLITEGSRCKACRFKKCIQVGMNPNVDNTQSKYRYASIGDQSSLKIPPHLFKKKHKNKVLRERLFTDYEFRGSSIDDFYLQSQFLDIMKRVYLKLMKVNFKYKKKFKHCYKNWIITDTILTLDYTKSFPFFNNLPINDKKCIIKHVGASLLMSTTAFFSYKMNQKYIYYHDGWTPIIIHKNATNLEVEVYVETVKLWYRLMLTN</sequence>
<keyword evidence="5" id="KW-0805">Transcription regulation</keyword>
<keyword evidence="9" id="KW-0539">Nucleus</keyword>
<dbReference type="GO" id="GO:0043565">
    <property type="term" value="F:sequence-specific DNA binding"/>
    <property type="evidence" value="ECO:0007669"/>
    <property type="project" value="InterPro"/>
</dbReference>
<comment type="similarity">
    <text evidence="1">Belongs to the nuclear hormone receptor family.</text>
</comment>
<evidence type="ECO:0000256" key="2">
    <source>
        <dbReference type="ARBA" id="ARBA00022723"/>
    </source>
</evidence>
<name>A0A0K0FM64_STRVS</name>
<dbReference type="Proteomes" id="UP000035680">
    <property type="component" value="Unassembled WGS sequence"/>
</dbReference>
<dbReference type="InterPro" id="IPR050274">
    <property type="entry name" value="Nuclear_hormone_rcpt_NR2"/>
</dbReference>
<dbReference type="WBParaSite" id="SVE_1009100.1">
    <property type="protein sequence ID" value="SVE_1009100.1"/>
    <property type="gene ID" value="SVE_1009100"/>
</dbReference>
<evidence type="ECO:0000256" key="9">
    <source>
        <dbReference type="ARBA" id="ARBA00023242"/>
    </source>
</evidence>
<evidence type="ECO:0000256" key="6">
    <source>
        <dbReference type="ARBA" id="ARBA00023125"/>
    </source>
</evidence>
<dbReference type="GO" id="GO:0008270">
    <property type="term" value="F:zinc ion binding"/>
    <property type="evidence" value="ECO:0007669"/>
    <property type="project" value="UniProtKB-KW"/>
</dbReference>
<evidence type="ECO:0000256" key="1">
    <source>
        <dbReference type="ARBA" id="ARBA00005993"/>
    </source>
</evidence>
<keyword evidence="6" id="KW-0238">DNA-binding</keyword>
<evidence type="ECO:0000256" key="5">
    <source>
        <dbReference type="ARBA" id="ARBA00023015"/>
    </source>
</evidence>
<organism evidence="11 12">
    <name type="scientific">Strongyloides venezuelensis</name>
    <name type="common">Threadworm</name>
    <dbReference type="NCBI Taxonomy" id="75913"/>
    <lineage>
        <taxon>Eukaryota</taxon>
        <taxon>Metazoa</taxon>
        <taxon>Ecdysozoa</taxon>
        <taxon>Nematoda</taxon>
        <taxon>Chromadorea</taxon>
        <taxon>Rhabditida</taxon>
        <taxon>Tylenchina</taxon>
        <taxon>Panagrolaimomorpha</taxon>
        <taxon>Strongyloidoidea</taxon>
        <taxon>Strongyloididae</taxon>
        <taxon>Strongyloides</taxon>
    </lineage>
</organism>
<dbReference type="GO" id="GO:0003700">
    <property type="term" value="F:DNA-binding transcription factor activity"/>
    <property type="evidence" value="ECO:0007669"/>
    <property type="project" value="InterPro"/>
</dbReference>
<reference evidence="11" key="1">
    <citation type="submission" date="2014-07" db="EMBL/GenBank/DDBJ databases">
        <authorList>
            <person name="Martin A.A"/>
            <person name="De Silva N."/>
        </authorList>
    </citation>
    <scope>NUCLEOTIDE SEQUENCE</scope>
</reference>
<dbReference type="Pfam" id="PF00105">
    <property type="entry name" value="zf-C4"/>
    <property type="match status" value="1"/>
</dbReference>
<keyword evidence="3" id="KW-0863">Zinc-finger</keyword>
<dbReference type="InterPro" id="IPR001628">
    <property type="entry name" value="Znf_hrmn_rcpt"/>
</dbReference>
<evidence type="ECO:0000256" key="3">
    <source>
        <dbReference type="ARBA" id="ARBA00022771"/>
    </source>
</evidence>
<dbReference type="Gene3D" id="1.10.565.10">
    <property type="entry name" value="Retinoid X Receptor"/>
    <property type="match status" value="1"/>
</dbReference>
<keyword evidence="7" id="KW-0804">Transcription</keyword>
<evidence type="ECO:0000313" key="12">
    <source>
        <dbReference type="WBParaSite" id="SVE_1009100.1"/>
    </source>
</evidence>
<evidence type="ECO:0000313" key="11">
    <source>
        <dbReference type="Proteomes" id="UP000035680"/>
    </source>
</evidence>
<keyword evidence="8" id="KW-0675">Receptor</keyword>
<dbReference type="InterPro" id="IPR000536">
    <property type="entry name" value="Nucl_hrmn_rcpt_lig-bd"/>
</dbReference>
<dbReference type="PROSITE" id="PS51030">
    <property type="entry name" value="NUCLEAR_REC_DBD_2"/>
    <property type="match status" value="1"/>
</dbReference>
<evidence type="ECO:0000256" key="4">
    <source>
        <dbReference type="ARBA" id="ARBA00022833"/>
    </source>
</evidence>
<dbReference type="InterPro" id="IPR013088">
    <property type="entry name" value="Znf_NHR/GATA"/>
</dbReference>
<feature type="domain" description="Nuclear receptor" evidence="10">
    <location>
        <begin position="65"/>
        <end position="115"/>
    </location>
</feature>
<dbReference type="PANTHER" id="PTHR24083">
    <property type="entry name" value="NUCLEAR HORMONE RECEPTOR"/>
    <property type="match status" value="1"/>
</dbReference>
<dbReference type="SUPFAM" id="SSF57716">
    <property type="entry name" value="Glucocorticoid receptor-like (DNA-binding domain)"/>
    <property type="match status" value="1"/>
</dbReference>
<reference evidence="12" key="2">
    <citation type="submission" date="2015-08" db="UniProtKB">
        <authorList>
            <consortium name="WormBaseParasite"/>
        </authorList>
    </citation>
    <scope>IDENTIFICATION</scope>
</reference>
<dbReference type="Pfam" id="PF00104">
    <property type="entry name" value="Hormone_recep"/>
    <property type="match status" value="1"/>
</dbReference>
<dbReference type="InterPro" id="IPR035500">
    <property type="entry name" value="NHR-like_dom_sf"/>
</dbReference>
<keyword evidence="4" id="KW-0862">Zinc</keyword>
<dbReference type="SUPFAM" id="SSF48508">
    <property type="entry name" value="Nuclear receptor ligand-binding domain"/>
    <property type="match status" value="1"/>
</dbReference>
<keyword evidence="11" id="KW-1185">Reference proteome</keyword>
<evidence type="ECO:0000256" key="8">
    <source>
        <dbReference type="ARBA" id="ARBA00023170"/>
    </source>
</evidence>